<dbReference type="InterPro" id="IPR000792">
    <property type="entry name" value="Tscrpt_reg_LuxR_C"/>
</dbReference>
<dbReference type="Proteomes" id="UP000198542">
    <property type="component" value="Unassembled WGS sequence"/>
</dbReference>
<reference evidence="3" key="1">
    <citation type="submission" date="2016-10" db="EMBL/GenBank/DDBJ databases">
        <authorList>
            <person name="Varghese N."/>
            <person name="Submissions S."/>
        </authorList>
    </citation>
    <scope>NUCLEOTIDE SEQUENCE [LARGE SCALE GENOMIC DNA]</scope>
    <source>
        <strain evidence="3">BS3660</strain>
    </source>
</reference>
<evidence type="ECO:0000313" key="3">
    <source>
        <dbReference type="Proteomes" id="UP000198542"/>
    </source>
</evidence>
<dbReference type="AlphaFoldDB" id="A0A231GPI3"/>
<dbReference type="Gene3D" id="1.10.10.10">
    <property type="entry name" value="Winged helix-like DNA-binding domain superfamily/Winged helix DNA-binding domain"/>
    <property type="match status" value="1"/>
</dbReference>
<organism evidence="2 3">
    <name type="scientific">Pseudomonas jessenii</name>
    <dbReference type="NCBI Taxonomy" id="77298"/>
    <lineage>
        <taxon>Bacteria</taxon>
        <taxon>Pseudomonadati</taxon>
        <taxon>Pseudomonadota</taxon>
        <taxon>Gammaproteobacteria</taxon>
        <taxon>Pseudomonadales</taxon>
        <taxon>Pseudomonadaceae</taxon>
        <taxon>Pseudomonas</taxon>
    </lineage>
</organism>
<dbReference type="InterPro" id="IPR036388">
    <property type="entry name" value="WH-like_DNA-bd_sf"/>
</dbReference>
<evidence type="ECO:0000313" key="2">
    <source>
        <dbReference type="EMBL" id="SEC10780.1"/>
    </source>
</evidence>
<dbReference type="SMART" id="SM00421">
    <property type="entry name" value="HTH_LUXR"/>
    <property type="match status" value="1"/>
</dbReference>
<name>A0A231GPI3_PSEJE</name>
<dbReference type="InterPro" id="IPR016032">
    <property type="entry name" value="Sig_transdc_resp-reg_C-effctor"/>
</dbReference>
<dbReference type="SUPFAM" id="SSF46894">
    <property type="entry name" value="C-terminal effector domain of the bipartite response regulators"/>
    <property type="match status" value="1"/>
</dbReference>
<dbReference type="GO" id="GO:0006355">
    <property type="term" value="P:regulation of DNA-templated transcription"/>
    <property type="evidence" value="ECO:0007669"/>
    <property type="project" value="InterPro"/>
</dbReference>
<evidence type="ECO:0000259" key="1">
    <source>
        <dbReference type="SMART" id="SM00421"/>
    </source>
</evidence>
<keyword evidence="3" id="KW-1185">Reference proteome</keyword>
<dbReference type="Pfam" id="PF00196">
    <property type="entry name" value="GerE"/>
    <property type="match status" value="1"/>
</dbReference>
<sequence>MNHWLLTNVYPQSPLTTGEIAHLLARVGEDCRTWLAAELLTLVRGEMPLAQCTIFAYPEGQEPQVLSCSDQARLVQISRISRDYVERFHSLDGNRQAMLGHRAKYGSARILAQVQSVEDITHRDYRRVCYEQPQISQRMALLNHQEEGGAWLSINFYRGREHGNFNQHEIEFIESVAPLLIQVTRLHYRAFIEANQMPSLLSQRVELLYPEPTRRDRELLRHLLSGLGAEDIAPLMGIQRSSAATYIKRLYRKVGVSGHRELLGAGSERSLVLNRR</sequence>
<dbReference type="GO" id="GO:0003677">
    <property type="term" value="F:DNA binding"/>
    <property type="evidence" value="ECO:0007669"/>
    <property type="project" value="UniProtKB-KW"/>
</dbReference>
<accession>A0A231GPI3</accession>
<keyword evidence="2" id="KW-0238">DNA-binding</keyword>
<protein>
    <submittedName>
        <fullName evidence="2">DNA-binding transcriptional regulator, CsgD family</fullName>
    </submittedName>
</protein>
<dbReference type="EMBL" id="FNTC01000002">
    <property type="protein sequence ID" value="SEC10780.1"/>
    <property type="molecule type" value="Genomic_DNA"/>
</dbReference>
<proteinExistence type="predicted"/>
<gene>
    <name evidence="2" type="ORF">SAMN04490187_3195</name>
</gene>
<feature type="domain" description="HTH luxR-type" evidence="1">
    <location>
        <begin position="209"/>
        <end position="266"/>
    </location>
</feature>